<dbReference type="Proteomes" id="UP001596504">
    <property type="component" value="Unassembled WGS sequence"/>
</dbReference>
<name>A0ABW2LUE6_9PSEU</name>
<reference evidence="3" key="1">
    <citation type="journal article" date="2019" name="Int. J. Syst. Evol. Microbiol.">
        <title>The Global Catalogue of Microorganisms (GCM) 10K type strain sequencing project: providing services to taxonomists for standard genome sequencing and annotation.</title>
        <authorList>
            <consortium name="The Broad Institute Genomics Platform"/>
            <consortium name="The Broad Institute Genome Sequencing Center for Infectious Disease"/>
            <person name="Wu L."/>
            <person name="Ma J."/>
        </authorList>
    </citation>
    <scope>NUCLEOTIDE SEQUENCE [LARGE SCALE GENOMIC DNA]</scope>
    <source>
        <strain evidence="3">WLHS5</strain>
    </source>
</reference>
<keyword evidence="3" id="KW-1185">Reference proteome</keyword>
<gene>
    <name evidence="2" type="ORF">ACFQRI_26160</name>
</gene>
<keyword evidence="1" id="KW-1133">Transmembrane helix</keyword>
<feature type="transmembrane region" description="Helical" evidence="1">
    <location>
        <begin position="20"/>
        <end position="42"/>
    </location>
</feature>
<accession>A0ABW2LUE6</accession>
<keyword evidence="1" id="KW-0472">Membrane</keyword>
<organism evidence="2 3">
    <name type="scientific">Saccharopolyspora griseoalba</name>
    <dbReference type="NCBI Taxonomy" id="1431848"/>
    <lineage>
        <taxon>Bacteria</taxon>
        <taxon>Bacillati</taxon>
        <taxon>Actinomycetota</taxon>
        <taxon>Actinomycetes</taxon>
        <taxon>Pseudonocardiales</taxon>
        <taxon>Pseudonocardiaceae</taxon>
        <taxon>Saccharopolyspora</taxon>
    </lineage>
</organism>
<feature type="transmembrane region" description="Helical" evidence="1">
    <location>
        <begin position="54"/>
        <end position="72"/>
    </location>
</feature>
<dbReference type="RefSeq" id="WP_380673163.1">
    <property type="nucleotide sequence ID" value="NZ_JBHTCJ010000021.1"/>
</dbReference>
<sequence>MNVWVLAQETGLGTSGLRGWILSNLLPLLLLVVAILILWLGGSKGDNAGVMRRVGGVIVALGVLGLAVGNGAQEIGMWVANLFTN</sequence>
<keyword evidence="1" id="KW-0812">Transmembrane</keyword>
<evidence type="ECO:0000256" key="1">
    <source>
        <dbReference type="SAM" id="Phobius"/>
    </source>
</evidence>
<proteinExistence type="predicted"/>
<protein>
    <submittedName>
        <fullName evidence="2">Uncharacterized protein</fullName>
    </submittedName>
</protein>
<evidence type="ECO:0000313" key="3">
    <source>
        <dbReference type="Proteomes" id="UP001596504"/>
    </source>
</evidence>
<evidence type="ECO:0000313" key="2">
    <source>
        <dbReference type="EMBL" id="MFC7344910.1"/>
    </source>
</evidence>
<comment type="caution">
    <text evidence="2">The sequence shown here is derived from an EMBL/GenBank/DDBJ whole genome shotgun (WGS) entry which is preliminary data.</text>
</comment>
<dbReference type="EMBL" id="JBHTCJ010000021">
    <property type="protein sequence ID" value="MFC7344910.1"/>
    <property type="molecule type" value="Genomic_DNA"/>
</dbReference>